<evidence type="ECO:0000313" key="3">
    <source>
        <dbReference type="EMBL" id="KAK6917430.1"/>
    </source>
</evidence>
<dbReference type="EMBL" id="JBAMMX010000023">
    <property type="protein sequence ID" value="KAK6917430.1"/>
    <property type="molecule type" value="Genomic_DNA"/>
</dbReference>
<keyword evidence="2" id="KW-0812">Transmembrane</keyword>
<organism evidence="3 4">
    <name type="scientific">Dillenia turbinata</name>
    <dbReference type="NCBI Taxonomy" id="194707"/>
    <lineage>
        <taxon>Eukaryota</taxon>
        <taxon>Viridiplantae</taxon>
        <taxon>Streptophyta</taxon>
        <taxon>Embryophyta</taxon>
        <taxon>Tracheophyta</taxon>
        <taxon>Spermatophyta</taxon>
        <taxon>Magnoliopsida</taxon>
        <taxon>eudicotyledons</taxon>
        <taxon>Gunneridae</taxon>
        <taxon>Pentapetalae</taxon>
        <taxon>Dilleniales</taxon>
        <taxon>Dilleniaceae</taxon>
        <taxon>Dillenia</taxon>
    </lineage>
</organism>
<dbReference type="Pfam" id="PF04749">
    <property type="entry name" value="PLAC8"/>
    <property type="match status" value="1"/>
</dbReference>
<proteinExistence type="predicted"/>
<protein>
    <submittedName>
        <fullName evidence="3">PLAC8 motif-containing protein</fullName>
    </submittedName>
</protein>
<evidence type="ECO:0000256" key="2">
    <source>
        <dbReference type="SAM" id="Phobius"/>
    </source>
</evidence>
<comment type="caution">
    <text evidence="3">The sequence shown here is derived from an EMBL/GenBank/DDBJ whole genome shotgun (WGS) entry which is preliminary data.</text>
</comment>
<evidence type="ECO:0000313" key="4">
    <source>
        <dbReference type="Proteomes" id="UP001370490"/>
    </source>
</evidence>
<dbReference type="PANTHER" id="PTHR15907">
    <property type="entry name" value="DUF614 FAMILY PROTEIN-RELATED"/>
    <property type="match status" value="1"/>
</dbReference>
<feature type="region of interest" description="Disordered" evidence="1">
    <location>
        <begin position="1"/>
        <end position="23"/>
    </location>
</feature>
<dbReference type="NCBIfam" id="TIGR01571">
    <property type="entry name" value="A_thal_Cys_rich"/>
    <property type="match status" value="1"/>
</dbReference>
<evidence type="ECO:0000256" key="1">
    <source>
        <dbReference type="SAM" id="MobiDB-lite"/>
    </source>
</evidence>
<sequence length="290" mass="32962">MADSEKEERERVLKEGGESEQEKERFMEGVAVLDFDMLCSTVALQTQGKWRKLERSFDVEDGENGESGGLFRMWEGELLDCFEDRRIGLESSCCPCYRFGKNMRRAGFGHCIIQGIAYLVLAIVAIFSCIAFIITWRHAFLYLAVGFSLFLGTYLGFFRTQIRKKFNIRMMALFLRWKKGEAIMGSDNQFDDCIYHLLCPCCTLSQESRTLEMNNVQDGTWHGRGDTICIGSSAQENKAFFELKPPPSISIKPSDPCSLPILIGSIDHSQNLEVQHHQLSDPPAKQQPQT</sequence>
<dbReference type="AlphaFoldDB" id="A0AAN8YZ10"/>
<accession>A0AAN8YZ10</accession>
<keyword evidence="2" id="KW-0472">Membrane</keyword>
<reference evidence="3 4" key="1">
    <citation type="submission" date="2023-12" db="EMBL/GenBank/DDBJ databases">
        <title>A high-quality genome assembly for Dillenia turbinata (Dilleniales).</title>
        <authorList>
            <person name="Chanderbali A."/>
        </authorList>
    </citation>
    <scope>NUCLEOTIDE SEQUENCE [LARGE SCALE GENOMIC DNA]</scope>
    <source>
        <strain evidence="3">LSX21</strain>
        <tissue evidence="3">Leaf</tissue>
    </source>
</reference>
<feature type="transmembrane region" description="Helical" evidence="2">
    <location>
        <begin position="140"/>
        <end position="160"/>
    </location>
</feature>
<gene>
    <name evidence="3" type="ORF">RJ641_018181</name>
</gene>
<name>A0AAN8YZ10_9MAGN</name>
<dbReference type="InterPro" id="IPR006461">
    <property type="entry name" value="PLAC_motif_containing"/>
</dbReference>
<keyword evidence="2" id="KW-1133">Transmembrane helix</keyword>
<keyword evidence="4" id="KW-1185">Reference proteome</keyword>
<feature type="transmembrane region" description="Helical" evidence="2">
    <location>
        <begin position="111"/>
        <end position="134"/>
    </location>
</feature>
<dbReference type="Proteomes" id="UP001370490">
    <property type="component" value="Unassembled WGS sequence"/>
</dbReference>